<comment type="caution">
    <text evidence="1">The sequence shown here is derived from an EMBL/GenBank/DDBJ whole genome shotgun (WGS) entry which is preliminary data.</text>
</comment>
<accession>A0ABQ5SQ80</accession>
<reference evidence="1" key="1">
    <citation type="journal article" date="2014" name="Int. J. Syst. Evol. Microbiol.">
        <title>Complete genome of a new Firmicutes species belonging to the dominant human colonic microbiota ('Ruminococcus bicirculans') reveals two chromosomes and a selective capacity to utilize plant glucans.</title>
        <authorList>
            <consortium name="NISC Comparative Sequencing Program"/>
            <person name="Wegmann U."/>
            <person name="Louis P."/>
            <person name="Goesmann A."/>
            <person name="Henrissat B."/>
            <person name="Duncan S.H."/>
            <person name="Flint H.J."/>
        </authorList>
    </citation>
    <scope>NUCLEOTIDE SEQUENCE</scope>
    <source>
        <strain evidence="1">VKM Ac-1246</strain>
    </source>
</reference>
<reference evidence="1" key="2">
    <citation type="submission" date="2023-01" db="EMBL/GenBank/DDBJ databases">
        <authorList>
            <person name="Sun Q."/>
            <person name="Evtushenko L."/>
        </authorList>
    </citation>
    <scope>NUCLEOTIDE SEQUENCE</scope>
    <source>
        <strain evidence="1">VKM Ac-1246</strain>
    </source>
</reference>
<dbReference type="EMBL" id="BSEL01000001">
    <property type="protein sequence ID" value="GLJ66307.1"/>
    <property type="molecule type" value="Genomic_DNA"/>
</dbReference>
<keyword evidence="2" id="KW-1185">Reference proteome</keyword>
<evidence type="ECO:0000313" key="1">
    <source>
        <dbReference type="EMBL" id="GLJ66307.1"/>
    </source>
</evidence>
<gene>
    <name evidence="1" type="ORF">GCM10017579_03430</name>
</gene>
<evidence type="ECO:0008006" key="3">
    <source>
        <dbReference type="Google" id="ProtNLM"/>
    </source>
</evidence>
<sequence>MGETMTILMIAAIAAALVVASLIRRAGREECLVVTRHRRILRTASGSTTVAVPGFHEVLEWPTGQLEVAVVVRSRTLDEQDVRVLATAAVEIDPPRIGDAYVDPHAVLYSALERRIAEAVRARPAEWLTDDQAGLRSALVGVRVDGLVRGVVADVVIDEVDLLLHPGRPDHESF</sequence>
<organism evidence="1 2">
    <name type="scientific">Nocardioides luteus</name>
    <dbReference type="NCBI Taxonomy" id="1844"/>
    <lineage>
        <taxon>Bacteria</taxon>
        <taxon>Bacillati</taxon>
        <taxon>Actinomycetota</taxon>
        <taxon>Actinomycetes</taxon>
        <taxon>Propionibacteriales</taxon>
        <taxon>Nocardioidaceae</taxon>
        <taxon>Nocardioides</taxon>
    </lineage>
</organism>
<protein>
    <recommendedName>
        <fullName evidence="3">Band 7 domain-containing protein</fullName>
    </recommendedName>
</protein>
<dbReference type="Proteomes" id="UP001142292">
    <property type="component" value="Unassembled WGS sequence"/>
</dbReference>
<name>A0ABQ5SQ80_9ACTN</name>
<proteinExistence type="predicted"/>
<evidence type="ECO:0000313" key="2">
    <source>
        <dbReference type="Proteomes" id="UP001142292"/>
    </source>
</evidence>